<evidence type="ECO:0000259" key="5">
    <source>
        <dbReference type="SMART" id="SM00646"/>
    </source>
</evidence>
<keyword evidence="7" id="KW-1185">Reference proteome</keyword>
<dbReference type="Proteomes" id="UP000680038">
    <property type="component" value="Unassembled WGS sequence"/>
</dbReference>
<dbReference type="FunFam" id="3.40.630.40:FF:000005">
    <property type="entry name" value="N-acetylmuramoyl-L-alanine amidase (AmiA)"/>
    <property type="match status" value="1"/>
</dbReference>
<keyword evidence="4" id="KW-0732">Signal</keyword>
<gene>
    <name evidence="6" type="primary">amiC</name>
    <name evidence="6" type="ORF">DYBT9275_04389</name>
</gene>
<dbReference type="EC" id="3.5.1.28" evidence="2"/>
<feature type="chain" id="PRO_5036758943" description="N-acetylmuramoyl-L-alanine amidase" evidence="4">
    <location>
        <begin position="22"/>
        <end position="271"/>
    </location>
</feature>
<dbReference type="RefSeq" id="WP_215240766.1">
    <property type="nucleotide sequence ID" value="NZ_CAJRAF010000002.1"/>
</dbReference>
<dbReference type="GO" id="GO:0009253">
    <property type="term" value="P:peptidoglycan catabolic process"/>
    <property type="evidence" value="ECO:0007669"/>
    <property type="project" value="InterPro"/>
</dbReference>
<proteinExistence type="predicted"/>
<dbReference type="EMBL" id="CAJRAF010000002">
    <property type="protein sequence ID" value="CAG5008948.1"/>
    <property type="molecule type" value="Genomic_DNA"/>
</dbReference>
<evidence type="ECO:0000256" key="3">
    <source>
        <dbReference type="ARBA" id="ARBA00022801"/>
    </source>
</evidence>
<protein>
    <recommendedName>
        <fullName evidence="2">N-acetylmuramoyl-L-alanine amidase</fullName>
        <ecNumber evidence="2">3.5.1.28</ecNumber>
    </recommendedName>
</protein>
<comment type="catalytic activity">
    <reaction evidence="1">
        <text>Hydrolyzes the link between N-acetylmuramoyl residues and L-amino acid residues in certain cell-wall glycopeptides.</text>
        <dbReference type="EC" id="3.5.1.28"/>
    </reaction>
</comment>
<dbReference type="CDD" id="cd02696">
    <property type="entry name" value="MurNAc-LAA"/>
    <property type="match status" value="1"/>
</dbReference>
<accession>A0A916JGL5</accession>
<dbReference type="GO" id="GO:0030288">
    <property type="term" value="C:outer membrane-bounded periplasmic space"/>
    <property type="evidence" value="ECO:0007669"/>
    <property type="project" value="TreeGrafter"/>
</dbReference>
<dbReference type="InterPro" id="IPR002508">
    <property type="entry name" value="MurNAc-LAA_cat"/>
</dbReference>
<feature type="domain" description="MurNAc-LAA" evidence="5">
    <location>
        <begin position="104"/>
        <end position="263"/>
    </location>
</feature>
<dbReference type="Gene3D" id="3.40.630.40">
    <property type="entry name" value="Zn-dependent exopeptidases"/>
    <property type="match status" value="1"/>
</dbReference>
<dbReference type="InterPro" id="IPR050695">
    <property type="entry name" value="N-acetylmuramoyl_amidase_3"/>
</dbReference>
<comment type="caution">
    <text evidence="6">The sequence shown here is derived from an EMBL/GenBank/DDBJ whole genome shotgun (WGS) entry which is preliminary data.</text>
</comment>
<dbReference type="PANTHER" id="PTHR30404">
    <property type="entry name" value="N-ACETYLMURAMOYL-L-ALANINE AMIDASE"/>
    <property type="match status" value="1"/>
</dbReference>
<evidence type="ECO:0000256" key="4">
    <source>
        <dbReference type="SAM" id="SignalP"/>
    </source>
</evidence>
<dbReference type="SMART" id="SM00646">
    <property type="entry name" value="Ami_3"/>
    <property type="match status" value="1"/>
</dbReference>
<dbReference type="Pfam" id="PF01520">
    <property type="entry name" value="Amidase_3"/>
    <property type="match status" value="1"/>
</dbReference>
<dbReference type="AlphaFoldDB" id="A0A916JGL5"/>
<evidence type="ECO:0000256" key="1">
    <source>
        <dbReference type="ARBA" id="ARBA00001561"/>
    </source>
</evidence>
<dbReference type="SUPFAM" id="SSF53187">
    <property type="entry name" value="Zn-dependent exopeptidases"/>
    <property type="match status" value="1"/>
</dbReference>
<keyword evidence="3 6" id="KW-0378">Hydrolase</keyword>
<evidence type="ECO:0000313" key="6">
    <source>
        <dbReference type="EMBL" id="CAG5008948.1"/>
    </source>
</evidence>
<dbReference type="GO" id="GO:0008745">
    <property type="term" value="F:N-acetylmuramoyl-L-alanine amidase activity"/>
    <property type="evidence" value="ECO:0007669"/>
    <property type="project" value="UniProtKB-EC"/>
</dbReference>
<evidence type="ECO:0000256" key="2">
    <source>
        <dbReference type="ARBA" id="ARBA00011901"/>
    </source>
</evidence>
<sequence>MLKVLKTIIAASFLLVTLAFAFHDPTTEVRPVNKIKPLSTVNTVVLDAGHGGKDPGTRGRTTKEKDVALSVALELGRRIKEEMPEVKVLYTRSTDVFIELGERSAFANRNQADLFISIHCNATPRSHSVKGTETFVMGLHKTEGNLEVAKRENSVILQETNYKQKYKGFDPNSPLAHIMLANYQSAFISSSLRFADLVEKKFQSVSDRESRGVKQAGFLVLWRAAMPSVLIETGFLSSPEEEEYLSSEEGQAEVAESILQAFKSYKKDMDR</sequence>
<feature type="signal peptide" evidence="4">
    <location>
        <begin position="1"/>
        <end position="21"/>
    </location>
</feature>
<organism evidence="6 7">
    <name type="scientific">Dyadobacter helix</name>
    <dbReference type="NCBI Taxonomy" id="2822344"/>
    <lineage>
        <taxon>Bacteria</taxon>
        <taxon>Pseudomonadati</taxon>
        <taxon>Bacteroidota</taxon>
        <taxon>Cytophagia</taxon>
        <taxon>Cytophagales</taxon>
        <taxon>Spirosomataceae</taxon>
        <taxon>Dyadobacter</taxon>
    </lineage>
</organism>
<dbReference type="PANTHER" id="PTHR30404:SF0">
    <property type="entry name" value="N-ACETYLMURAMOYL-L-ALANINE AMIDASE AMIC"/>
    <property type="match status" value="1"/>
</dbReference>
<name>A0A916JGL5_9BACT</name>
<reference evidence="6" key="1">
    <citation type="submission" date="2021-04" db="EMBL/GenBank/DDBJ databases">
        <authorList>
            <person name="Rodrigo-Torres L."/>
            <person name="Arahal R. D."/>
            <person name="Lucena T."/>
        </authorList>
    </citation>
    <scope>NUCLEOTIDE SEQUENCE</scope>
    <source>
        <strain evidence="6">CECT 9275</strain>
    </source>
</reference>
<evidence type="ECO:0000313" key="7">
    <source>
        <dbReference type="Proteomes" id="UP000680038"/>
    </source>
</evidence>